<feature type="transmembrane region" description="Helical" evidence="2">
    <location>
        <begin position="151"/>
        <end position="172"/>
    </location>
</feature>
<dbReference type="AlphaFoldDB" id="A0A5A7NV41"/>
<comment type="caution">
    <text evidence="4">The sequence shown here is derived from an EMBL/GenBank/DDBJ whole genome shotgun (WGS) entry which is preliminary data.</text>
</comment>
<name>A0A5A7NV41_9MICC</name>
<evidence type="ECO:0000259" key="3">
    <source>
        <dbReference type="Pfam" id="PF07331"/>
    </source>
</evidence>
<dbReference type="RefSeq" id="WP_149957503.1">
    <property type="nucleotide sequence ID" value="NZ_BKDJ01000013.1"/>
</dbReference>
<keyword evidence="2" id="KW-0812">Transmembrane</keyword>
<reference evidence="4 5" key="1">
    <citation type="submission" date="2019-09" db="EMBL/GenBank/DDBJ databases">
        <title>Arthrobacter zafarii sp. nov., a moderately thermotolerant and halotolerant actinobacterium isolated from Cholistan desert soil of Pakistan.</title>
        <authorList>
            <person name="Amin A."/>
            <person name="Ahmed I."/>
            <person name="Khalid N."/>
            <person name="Schumann P."/>
            <person name="Busse H.J."/>
            <person name="Khan I.U."/>
            <person name="Li S."/>
            <person name="Li W.J."/>
        </authorList>
    </citation>
    <scope>NUCLEOTIDE SEQUENCE [LARGE SCALE GENOMIC DNA]</scope>
    <source>
        <strain evidence="4 5">NCCP-1664</strain>
    </source>
</reference>
<evidence type="ECO:0000256" key="2">
    <source>
        <dbReference type="SAM" id="Phobius"/>
    </source>
</evidence>
<feature type="transmembrane region" description="Helical" evidence="2">
    <location>
        <begin position="67"/>
        <end position="86"/>
    </location>
</feature>
<protein>
    <recommendedName>
        <fullName evidence="3">DUF1468 domain-containing protein</fullName>
    </recommendedName>
</protein>
<gene>
    <name evidence="4" type="ORF">NCCP1664_24020</name>
</gene>
<keyword evidence="2" id="KW-1133">Transmembrane helix</keyword>
<evidence type="ECO:0000313" key="5">
    <source>
        <dbReference type="Proteomes" id="UP000325307"/>
    </source>
</evidence>
<accession>A0A5A7NV41</accession>
<sequence length="186" mass="19408">MSVDAQDSPDTGELARTPEQIPEGQHGFWTGRSGLVVAGILAAIGAYLVVGIVIMDVPEGAKVPGPTFFPILIAIAVFVLAALLAVQTLRKPEPVPATEGNARFHTDWKSLGLVFGSFLAFALLLVPVGWLISAALLFWGVSRALGSRRPLFDVGLALVFSSCIQLAFGAGLGLNLPGGILEGIYG</sequence>
<dbReference type="Proteomes" id="UP000325307">
    <property type="component" value="Unassembled WGS sequence"/>
</dbReference>
<dbReference type="InterPro" id="IPR009936">
    <property type="entry name" value="DUF1468"/>
</dbReference>
<evidence type="ECO:0000313" key="4">
    <source>
        <dbReference type="EMBL" id="GER23907.1"/>
    </source>
</evidence>
<feature type="region of interest" description="Disordered" evidence="1">
    <location>
        <begin position="1"/>
        <end position="25"/>
    </location>
</feature>
<keyword evidence="2" id="KW-0472">Membrane</keyword>
<feature type="transmembrane region" description="Helical" evidence="2">
    <location>
        <begin position="113"/>
        <end position="139"/>
    </location>
</feature>
<organism evidence="4 5">
    <name type="scientific">Zafaria cholistanensis</name>
    <dbReference type="NCBI Taxonomy" id="1682741"/>
    <lineage>
        <taxon>Bacteria</taxon>
        <taxon>Bacillati</taxon>
        <taxon>Actinomycetota</taxon>
        <taxon>Actinomycetes</taxon>
        <taxon>Micrococcales</taxon>
        <taxon>Micrococcaceae</taxon>
        <taxon>Zafaria</taxon>
    </lineage>
</organism>
<proteinExistence type="predicted"/>
<feature type="domain" description="DUF1468" evidence="3">
    <location>
        <begin position="36"/>
        <end position="177"/>
    </location>
</feature>
<dbReference type="Pfam" id="PF07331">
    <property type="entry name" value="TctB"/>
    <property type="match status" value="1"/>
</dbReference>
<evidence type="ECO:0000256" key="1">
    <source>
        <dbReference type="SAM" id="MobiDB-lite"/>
    </source>
</evidence>
<keyword evidence="5" id="KW-1185">Reference proteome</keyword>
<dbReference type="EMBL" id="BKDJ01000013">
    <property type="protein sequence ID" value="GER23907.1"/>
    <property type="molecule type" value="Genomic_DNA"/>
</dbReference>
<feature type="transmembrane region" description="Helical" evidence="2">
    <location>
        <begin position="35"/>
        <end position="55"/>
    </location>
</feature>
<dbReference type="OrthoDB" id="5119225at2"/>